<dbReference type="InterPro" id="IPR008407">
    <property type="entry name" value="Brnchd-chn_aa_trnsp_AzlD"/>
</dbReference>
<evidence type="ECO:0000256" key="1">
    <source>
        <dbReference type="SAM" id="Phobius"/>
    </source>
</evidence>
<evidence type="ECO:0000313" key="3">
    <source>
        <dbReference type="Proteomes" id="UP001060164"/>
    </source>
</evidence>
<dbReference type="EMBL" id="CP102290">
    <property type="protein sequence ID" value="UWP61211.1"/>
    <property type="molecule type" value="Genomic_DNA"/>
</dbReference>
<proteinExistence type="predicted"/>
<keyword evidence="1" id="KW-0812">Transmembrane</keyword>
<gene>
    <name evidence="2" type="ORF">NQ502_09380</name>
</gene>
<keyword evidence="1" id="KW-0472">Membrane</keyword>
<name>A0ABY5VM16_9FIRM</name>
<dbReference type="Proteomes" id="UP001060164">
    <property type="component" value="Chromosome"/>
</dbReference>
<feature type="transmembrane region" description="Helical" evidence="1">
    <location>
        <begin position="37"/>
        <end position="56"/>
    </location>
</feature>
<evidence type="ECO:0000313" key="2">
    <source>
        <dbReference type="EMBL" id="UWP61211.1"/>
    </source>
</evidence>
<organism evidence="2 3">
    <name type="scientific">Ruminococcus gauvreauii</name>
    <dbReference type="NCBI Taxonomy" id="438033"/>
    <lineage>
        <taxon>Bacteria</taxon>
        <taxon>Bacillati</taxon>
        <taxon>Bacillota</taxon>
        <taxon>Clostridia</taxon>
        <taxon>Eubacteriales</taxon>
        <taxon>Oscillospiraceae</taxon>
        <taxon>Ruminococcus</taxon>
    </lineage>
</organism>
<feature type="transmembrane region" description="Helical" evidence="1">
    <location>
        <begin position="89"/>
        <end position="107"/>
    </location>
</feature>
<reference evidence="2" key="1">
    <citation type="journal article" date="2022" name="Cell">
        <title>Design, construction, and in vivo augmentation of a complex gut microbiome.</title>
        <authorList>
            <person name="Cheng A.G."/>
            <person name="Ho P.Y."/>
            <person name="Aranda-Diaz A."/>
            <person name="Jain S."/>
            <person name="Yu F.B."/>
            <person name="Meng X."/>
            <person name="Wang M."/>
            <person name="Iakiviak M."/>
            <person name="Nagashima K."/>
            <person name="Zhao A."/>
            <person name="Murugkar P."/>
            <person name="Patil A."/>
            <person name="Atabakhsh K."/>
            <person name="Weakley A."/>
            <person name="Yan J."/>
            <person name="Brumbaugh A.R."/>
            <person name="Higginbottom S."/>
            <person name="Dimas A."/>
            <person name="Shiver A.L."/>
            <person name="Deutschbauer A."/>
            <person name="Neff N."/>
            <person name="Sonnenburg J.L."/>
            <person name="Huang K.C."/>
            <person name="Fischbach M.A."/>
        </authorList>
    </citation>
    <scope>NUCLEOTIDE SEQUENCE</scope>
    <source>
        <strain evidence="2">DSM 19829</strain>
    </source>
</reference>
<dbReference type="PIRSF" id="PIRSF003203">
    <property type="entry name" value="AzlD"/>
    <property type="match status" value="1"/>
</dbReference>
<sequence length="108" mass="11915">MTSTQALITILVIAAVTVLTRVLPFALFPGNKKTPEFILYLGEVLPFAIIGMLVVYCFKSVSFFQAPFGIPEVIAGVFVIMIHKWKHNLLLSIGGGTILYMLLVQLVF</sequence>
<keyword evidence="3" id="KW-1185">Reference proteome</keyword>
<dbReference type="RefSeq" id="WP_028527692.1">
    <property type="nucleotide sequence ID" value="NZ_CABLBR010000004.1"/>
</dbReference>
<keyword evidence="1" id="KW-1133">Transmembrane helix</keyword>
<accession>A0ABY5VM16</accession>
<protein>
    <submittedName>
        <fullName evidence="2">AzlD domain-containing protein</fullName>
    </submittedName>
</protein>
<dbReference type="Pfam" id="PF05437">
    <property type="entry name" value="AzlD"/>
    <property type="match status" value="1"/>
</dbReference>
<feature type="transmembrane region" description="Helical" evidence="1">
    <location>
        <begin position="6"/>
        <end position="28"/>
    </location>
</feature>